<dbReference type="AlphaFoldDB" id="A0AAD2CJZ9"/>
<dbReference type="EMBL" id="CAKOGP040000557">
    <property type="protein sequence ID" value="CAJ1936367.1"/>
    <property type="molecule type" value="Genomic_DNA"/>
</dbReference>
<dbReference type="Proteomes" id="UP001295423">
    <property type="component" value="Unassembled WGS sequence"/>
</dbReference>
<reference evidence="1" key="1">
    <citation type="submission" date="2023-08" db="EMBL/GenBank/DDBJ databases">
        <authorList>
            <person name="Audoor S."/>
            <person name="Bilcke G."/>
        </authorList>
    </citation>
    <scope>NUCLEOTIDE SEQUENCE</scope>
</reference>
<accession>A0AAD2CJZ9</accession>
<keyword evidence="2" id="KW-1185">Reference proteome</keyword>
<proteinExistence type="predicted"/>
<sequence length="381" mass="42811">MPFLSRQLSNCVNSVNSSVNSSNRLGATPAAYLPDYLPSLRKEFKFVSDFKEGFNRVHYDYLNLFWTYSISRAMRYILPFFMVLASTRFFVPELGQSLTHGFDLSLRGIYRLSSVVDAMLLLPLKAAYAVATTLPPLMMIPLLEYMPQSAVVGIVSPLLSLRRLVKILGSSFFFSTVGISIWRPVLEETQYRFILSSVLGDKGLRRWFGRSKSTISEESMATVHMDKNDLPVSKTTKGKISKTCLWTSFFFAVTRFGWLCSNFDDGSTSPYSWAVGFSLSLLGHLSSVSLSEVRPVLQYALLFLSLHQAVSTFLVAVNIYEPMYREKGLIASIGSHVAWTTGIPTIPFRIAKRIYDGSKKNGPNTVMTEMCIDCENENKNV</sequence>
<evidence type="ECO:0000313" key="1">
    <source>
        <dbReference type="EMBL" id="CAJ1936367.1"/>
    </source>
</evidence>
<gene>
    <name evidence="1" type="ORF">CYCCA115_LOCUS5156</name>
</gene>
<name>A0AAD2CJZ9_9STRA</name>
<evidence type="ECO:0000313" key="2">
    <source>
        <dbReference type="Proteomes" id="UP001295423"/>
    </source>
</evidence>
<comment type="caution">
    <text evidence="1">The sequence shown here is derived from an EMBL/GenBank/DDBJ whole genome shotgun (WGS) entry which is preliminary data.</text>
</comment>
<protein>
    <submittedName>
        <fullName evidence="1">Uncharacterized protein</fullName>
    </submittedName>
</protein>
<organism evidence="1 2">
    <name type="scientific">Cylindrotheca closterium</name>
    <dbReference type="NCBI Taxonomy" id="2856"/>
    <lineage>
        <taxon>Eukaryota</taxon>
        <taxon>Sar</taxon>
        <taxon>Stramenopiles</taxon>
        <taxon>Ochrophyta</taxon>
        <taxon>Bacillariophyta</taxon>
        <taxon>Bacillariophyceae</taxon>
        <taxon>Bacillariophycidae</taxon>
        <taxon>Bacillariales</taxon>
        <taxon>Bacillariaceae</taxon>
        <taxon>Cylindrotheca</taxon>
    </lineage>
</organism>